<protein>
    <submittedName>
        <fullName evidence="2">Uncharacterized protein</fullName>
    </submittedName>
</protein>
<proteinExistence type="predicted"/>
<accession>A0ABP6RHQ5</accession>
<evidence type="ECO:0000256" key="1">
    <source>
        <dbReference type="SAM" id="Phobius"/>
    </source>
</evidence>
<reference evidence="3" key="1">
    <citation type="journal article" date="2019" name="Int. J. Syst. Evol. Microbiol.">
        <title>The Global Catalogue of Microorganisms (GCM) 10K type strain sequencing project: providing services to taxonomists for standard genome sequencing and annotation.</title>
        <authorList>
            <consortium name="The Broad Institute Genomics Platform"/>
            <consortium name="The Broad Institute Genome Sequencing Center for Infectious Disease"/>
            <person name="Wu L."/>
            <person name="Ma J."/>
        </authorList>
    </citation>
    <scope>NUCLEOTIDE SEQUENCE [LARGE SCALE GENOMIC DNA]</scope>
    <source>
        <strain evidence="3">JCM 11483</strain>
    </source>
</reference>
<dbReference type="RefSeq" id="WP_344718720.1">
    <property type="nucleotide sequence ID" value="NZ_BAAAYG010000003.1"/>
</dbReference>
<sequence>MRQAYFTALIQVTIVLPLVALLGVGSVDGHLVWFVPAAVVVFLASLWWSYARVVRRSSTVGADRA</sequence>
<feature type="transmembrane region" description="Helical" evidence="1">
    <location>
        <begin position="31"/>
        <end position="50"/>
    </location>
</feature>
<keyword evidence="1" id="KW-0812">Transmembrane</keyword>
<keyword evidence="3" id="KW-1185">Reference proteome</keyword>
<evidence type="ECO:0000313" key="2">
    <source>
        <dbReference type="EMBL" id="GAA3282458.1"/>
    </source>
</evidence>
<organism evidence="2 3">
    <name type="scientific">Nesterenkonia halobia</name>
    <dbReference type="NCBI Taxonomy" id="37922"/>
    <lineage>
        <taxon>Bacteria</taxon>
        <taxon>Bacillati</taxon>
        <taxon>Actinomycetota</taxon>
        <taxon>Actinomycetes</taxon>
        <taxon>Micrococcales</taxon>
        <taxon>Micrococcaceae</taxon>
        <taxon>Nesterenkonia</taxon>
    </lineage>
</organism>
<comment type="caution">
    <text evidence="2">The sequence shown here is derived from an EMBL/GenBank/DDBJ whole genome shotgun (WGS) entry which is preliminary data.</text>
</comment>
<dbReference type="EMBL" id="BAAAYG010000003">
    <property type="protein sequence ID" value="GAA3282458.1"/>
    <property type="molecule type" value="Genomic_DNA"/>
</dbReference>
<evidence type="ECO:0000313" key="3">
    <source>
        <dbReference type="Proteomes" id="UP001501736"/>
    </source>
</evidence>
<gene>
    <name evidence="2" type="ORF">GCM10020260_09550</name>
</gene>
<feature type="transmembrane region" description="Helical" evidence="1">
    <location>
        <begin position="5"/>
        <end position="25"/>
    </location>
</feature>
<dbReference type="Proteomes" id="UP001501736">
    <property type="component" value="Unassembled WGS sequence"/>
</dbReference>
<keyword evidence="1" id="KW-1133">Transmembrane helix</keyword>
<keyword evidence="1" id="KW-0472">Membrane</keyword>
<name>A0ABP6RHQ5_9MICC</name>